<protein>
    <submittedName>
        <fullName evidence="1">Uncharacterized protein</fullName>
    </submittedName>
</protein>
<evidence type="ECO:0000313" key="2">
    <source>
        <dbReference type="Proteomes" id="UP001152795"/>
    </source>
</evidence>
<dbReference type="OrthoDB" id="6606759at2759"/>
<sequence>EPSVHSHPPDPSCVAVKRAVSAMIHRAENSEESTSNIIQNCTHDFPLAAAGSLPKRETLARMIRSEKLQMAMISLMTFAKLHGKSSWLFTMTT</sequence>
<keyword evidence="2" id="KW-1185">Reference proteome</keyword>
<accession>A0A6S7KLR1</accession>
<gene>
    <name evidence="1" type="ORF">PACLA_8A021583</name>
</gene>
<dbReference type="EMBL" id="CACRXK020037775">
    <property type="protein sequence ID" value="CAB4045138.1"/>
    <property type="molecule type" value="Genomic_DNA"/>
</dbReference>
<comment type="caution">
    <text evidence="1">The sequence shown here is derived from an EMBL/GenBank/DDBJ whole genome shotgun (WGS) entry which is preliminary data.</text>
</comment>
<name>A0A6S7KLR1_PARCT</name>
<reference evidence="1" key="1">
    <citation type="submission" date="2020-04" db="EMBL/GenBank/DDBJ databases">
        <authorList>
            <person name="Alioto T."/>
            <person name="Alioto T."/>
            <person name="Gomez Garrido J."/>
        </authorList>
    </citation>
    <scope>NUCLEOTIDE SEQUENCE</scope>
    <source>
        <strain evidence="1">A484AB</strain>
    </source>
</reference>
<evidence type="ECO:0000313" key="1">
    <source>
        <dbReference type="EMBL" id="CAB4045138.1"/>
    </source>
</evidence>
<dbReference type="Proteomes" id="UP001152795">
    <property type="component" value="Unassembled WGS sequence"/>
</dbReference>
<organism evidence="1 2">
    <name type="scientific">Paramuricea clavata</name>
    <name type="common">Red gorgonian</name>
    <name type="synonym">Violescent sea-whip</name>
    <dbReference type="NCBI Taxonomy" id="317549"/>
    <lineage>
        <taxon>Eukaryota</taxon>
        <taxon>Metazoa</taxon>
        <taxon>Cnidaria</taxon>
        <taxon>Anthozoa</taxon>
        <taxon>Octocorallia</taxon>
        <taxon>Malacalcyonacea</taxon>
        <taxon>Plexauridae</taxon>
        <taxon>Paramuricea</taxon>
    </lineage>
</organism>
<feature type="non-terminal residue" evidence="1">
    <location>
        <position position="1"/>
    </location>
</feature>
<dbReference type="AlphaFoldDB" id="A0A6S7KLR1"/>
<proteinExistence type="predicted"/>